<dbReference type="GO" id="GO:0022857">
    <property type="term" value="F:transmembrane transporter activity"/>
    <property type="evidence" value="ECO:0007669"/>
    <property type="project" value="InterPro"/>
</dbReference>
<evidence type="ECO:0000256" key="2">
    <source>
        <dbReference type="ARBA" id="ARBA00007935"/>
    </source>
</evidence>
<dbReference type="CDD" id="cd06550">
    <property type="entry name" value="TM_ABC_iron-siderophores_like"/>
    <property type="match status" value="1"/>
</dbReference>
<comment type="similarity">
    <text evidence="2">Belongs to the binding-protein-dependent transport system permease family. FecCD subfamily.</text>
</comment>
<keyword evidence="7 8" id="KW-0472">Membrane</keyword>
<feature type="transmembrane region" description="Helical" evidence="8">
    <location>
        <begin position="100"/>
        <end position="120"/>
    </location>
</feature>
<evidence type="ECO:0000256" key="8">
    <source>
        <dbReference type="SAM" id="Phobius"/>
    </source>
</evidence>
<evidence type="ECO:0000256" key="6">
    <source>
        <dbReference type="ARBA" id="ARBA00022989"/>
    </source>
</evidence>
<keyword evidence="5 8" id="KW-0812">Transmembrane</keyword>
<keyword evidence="6 8" id="KW-1133">Transmembrane helix</keyword>
<evidence type="ECO:0000256" key="5">
    <source>
        <dbReference type="ARBA" id="ARBA00022692"/>
    </source>
</evidence>
<dbReference type="SUPFAM" id="SSF81345">
    <property type="entry name" value="ABC transporter involved in vitamin B12 uptake, BtuC"/>
    <property type="match status" value="1"/>
</dbReference>
<dbReference type="GO" id="GO:0033214">
    <property type="term" value="P:siderophore-iron import into cell"/>
    <property type="evidence" value="ECO:0007669"/>
    <property type="project" value="TreeGrafter"/>
</dbReference>
<proteinExistence type="inferred from homology"/>
<feature type="transmembrane region" description="Helical" evidence="8">
    <location>
        <begin position="203"/>
        <end position="222"/>
    </location>
</feature>
<accession>A0A084JJG3</accession>
<dbReference type="RefSeq" id="WP_051835250.1">
    <property type="nucleotide sequence ID" value="NZ_JPME01000020.1"/>
</dbReference>
<dbReference type="Pfam" id="PF01032">
    <property type="entry name" value="FecCD"/>
    <property type="match status" value="1"/>
</dbReference>
<dbReference type="EMBL" id="JPME01000020">
    <property type="protein sequence ID" value="KEZ89097.1"/>
    <property type="molecule type" value="Genomic_DNA"/>
</dbReference>
<dbReference type="PANTHER" id="PTHR30472:SF70">
    <property type="entry name" value="MOLYBDATE IMPORT SYSTEM PERMEASE PROTEIN MOLB"/>
    <property type="match status" value="1"/>
</dbReference>
<comment type="caution">
    <text evidence="9">The sequence shown here is derived from an EMBL/GenBank/DDBJ whole genome shotgun (WGS) entry which is preliminary data.</text>
</comment>
<evidence type="ECO:0000256" key="4">
    <source>
        <dbReference type="ARBA" id="ARBA00022475"/>
    </source>
</evidence>
<dbReference type="GO" id="GO:0005886">
    <property type="term" value="C:plasma membrane"/>
    <property type="evidence" value="ECO:0007669"/>
    <property type="project" value="UniProtKB-SubCell"/>
</dbReference>
<dbReference type="InterPro" id="IPR000522">
    <property type="entry name" value="ABC_transptr_permease_BtuC"/>
</dbReference>
<dbReference type="PANTHER" id="PTHR30472">
    <property type="entry name" value="FERRIC ENTEROBACTIN TRANSPORT SYSTEM PERMEASE PROTEIN"/>
    <property type="match status" value="1"/>
</dbReference>
<keyword evidence="3" id="KW-0813">Transport</keyword>
<feature type="transmembrane region" description="Helical" evidence="8">
    <location>
        <begin position="12"/>
        <end position="34"/>
    </location>
</feature>
<evidence type="ECO:0000313" key="9">
    <source>
        <dbReference type="EMBL" id="KEZ89097.1"/>
    </source>
</evidence>
<dbReference type="Proteomes" id="UP000028525">
    <property type="component" value="Unassembled WGS sequence"/>
</dbReference>
<reference evidence="9 10" key="1">
    <citation type="submission" date="2014-07" db="EMBL/GenBank/DDBJ databases">
        <title>Draft genome of Clostridium celerecrescens 152B isolated from sediments associated with methane hydrate from Krishna Godavari basin.</title>
        <authorList>
            <person name="Honkalas V.S."/>
            <person name="Dabir A.P."/>
            <person name="Arora P."/>
            <person name="Dhakephalkar P.K."/>
        </authorList>
    </citation>
    <scope>NUCLEOTIDE SEQUENCE [LARGE SCALE GENOMIC DNA]</scope>
    <source>
        <strain evidence="9 10">152B</strain>
    </source>
</reference>
<sequence>MMERDWIYKKRFGIIVLLFIVCFFGSFLIGRYPVYPDTLLKILLSSIFPIKTTWPAQAETVVFQVRLPRVFMAAMIGGGLSCAGAAYQGIFKNPMVSPDVLGASSGAGLGAALGLFFALGYNGVTISAFVFGLGAVGIVCLISSRVKYNPVLGLVLSGMMISSLASAAVSFLKLVADPTNTLPVITYWLMGSLASIRQKDVMFAAPWILVGILPIYLLRWRINVLSLGEDEARSMGINARKLRFIIVVSATLITSAAVSVSGHIGWVGLVIPHFARMLVGSDYRRLLPASLLMGGSFLLIVDNFARLLATSEIPIGILTAFVGAPFFLYLILREGNRL</sequence>
<dbReference type="Gene3D" id="1.10.3470.10">
    <property type="entry name" value="ABC transporter involved in vitamin B12 uptake, BtuC"/>
    <property type="match status" value="1"/>
</dbReference>
<dbReference type="FunFam" id="1.10.3470.10:FF:000001">
    <property type="entry name" value="Vitamin B12 ABC transporter permease BtuC"/>
    <property type="match status" value="1"/>
</dbReference>
<evidence type="ECO:0000256" key="1">
    <source>
        <dbReference type="ARBA" id="ARBA00004651"/>
    </source>
</evidence>
<dbReference type="InterPro" id="IPR037294">
    <property type="entry name" value="ABC_BtuC-like"/>
</dbReference>
<protein>
    <submittedName>
        <fullName evidence="9">ABC transporter permease</fullName>
    </submittedName>
</protein>
<dbReference type="STRING" id="29354.IO98_16740"/>
<feature type="transmembrane region" description="Helical" evidence="8">
    <location>
        <begin position="313"/>
        <end position="332"/>
    </location>
</feature>
<comment type="subcellular location">
    <subcellularLocation>
        <location evidence="1">Cell membrane</location>
        <topology evidence="1">Multi-pass membrane protein</topology>
    </subcellularLocation>
</comment>
<keyword evidence="4" id="KW-1003">Cell membrane</keyword>
<dbReference type="OrthoDB" id="9792889at2"/>
<keyword evidence="10" id="KW-1185">Reference proteome</keyword>
<organism evidence="9 10">
    <name type="scientific">Lacrimispora celerecrescens</name>
    <dbReference type="NCBI Taxonomy" id="29354"/>
    <lineage>
        <taxon>Bacteria</taxon>
        <taxon>Bacillati</taxon>
        <taxon>Bacillota</taxon>
        <taxon>Clostridia</taxon>
        <taxon>Lachnospirales</taxon>
        <taxon>Lachnospiraceae</taxon>
        <taxon>Lacrimispora</taxon>
    </lineage>
</organism>
<dbReference type="AlphaFoldDB" id="A0A084JJG3"/>
<feature type="transmembrane region" description="Helical" evidence="8">
    <location>
        <begin position="283"/>
        <end position="301"/>
    </location>
</feature>
<feature type="transmembrane region" description="Helical" evidence="8">
    <location>
        <begin position="242"/>
        <end position="271"/>
    </location>
</feature>
<gene>
    <name evidence="9" type="ORF">IO98_16740</name>
</gene>
<evidence type="ECO:0000256" key="7">
    <source>
        <dbReference type="ARBA" id="ARBA00023136"/>
    </source>
</evidence>
<evidence type="ECO:0000313" key="10">
    <source>
        <dbReference type="Proteomes" id="UP000028525"/>
    </source>
</evidence>
<feature type="transmembrane region" description="Helical" evidence="8">
    <location>
        <begin position="151"/>
        <end position="172"/>
    </location>
</feature>
<feature type="transmembrane region" description="Helical" evidence="8">
    <location>
        <begin position="70"/>
        <end position="88"/>
    </location>
</feature>
<evidence type="ECO:0000256" key="3">
    <source>
        <dbReference type="ARBA" id="ARBA00022448"/>
    </source>
</evidence>
<feature type="transmembrane region" description="Helical" evidence="8">
    <location>
        <begin position="126"/>
        <end position="144"/>
    </location>
</feature>
<name>A0A084JJG3_9FIRM</name>